<organism evidence="1 2">
    <name type="scientific">Brevundimonas phage vB_BpoS-Domovoi</name>
    <dbReference type="NCBI Taxonomy" id="2948598"/>
    <lineage>
        <taxon>Viruses</taxon>
        <taxon>Duplodnaviria</taxon>
        <taxon>Heunggongvirae</taxon>
        <taxon>Uroviricota</taxon>
        <taxon>Caudoviricetes</taxon>
        <taxon>Jeanschmidtviridae</taxon>
        <taxon>Marchewkavirus</taxon>
        <taxon>Marchewkavirus domovoi</taxon>
    </lineage>
</organism>
<evidence type="ECO:0000313" key="2">
    <source>
        <dbReference type="Proteomes" id="UP001057221"/>
    </source>
</evidence>
<dbReference type="Proteomes" id="UP001057221">
    <property type="component" value="Segment"/>
</dbReference>
<gene>
    <name evidence="1" type="ORF">DOMOVOI_00340</name>
</gene>
<accession>A0A9E7MR15</accession>
<name>A0A9E7MR15_9CAUD</name>
<keyword evidence="2" id="KW-1185">Reference proteome</keyword>
<evidence type="ECO:0000313" key="1">
    <source>
        <dbReference type="EMBL" id="USN14509.1"/>
    </source>
</evidence>
<dbReference type="EMBL" id="ON529855">
    <property type="protein sequence ID" value="USN14509.1"/>
    <property type="molecule type" value="Genomic_DNA"/>
</dbReference>
<reference evidence="1 2" key="1">
    <citation type="submission" date="2022-05" db="EMBL/GenBank/DDBJ databases">
        <authorList>
            <person name="Friedrich I."/>
            <person name="Poehlein A."/>
            <person name="Schneider D."/>
            <person name="Hertel R."/>
            <person name="Daniel R."/>
        </authorList>
    </citation>
    <scope>NUCLEOTIDE SEQUENCE [LARGE SCALE GENOMIC DNA]</scope>
</reference>
<sequence length="99" mass="10797">MAFLPPSAKLSKPTHKIVGPDGTEYFLIRRTENTVRIKILYDAPNWVDITPKGSVSTGWGTAAADAIERGDYEGPIRFHFTQAALDLLPEGTRCVPVAA</sequence>
<proteinExistence type="predicted"/>
<protein>
    <submittedName>
        <fullName evidence="1">Uncharacterized protein</fullName>
    </submittedName>
</protein>